<protein>
    <recommendedName>
        <fullName evidence="12">C2H2-type domain-containing protein</fullName>
    </recommendedName>
</protein>
<evidence type="ECO:0000256" key="11">
    <source>
        <dbReference type="SAM" id="MobiDB-lite"/>
    </source>
</evidence>
<feature type="domain" description="C2H2-type" evidence="12">
    <location>
        <begin position="1125"/>
        <end position="1148"/>
    </location>
</feature>
<name>A0AAD9P1M4_RIDPI</name>
<feature type="region of interest" description="Disordered" evidence="11">
    <location>
        <begin position="145"/>
        <end position="172"/>
    </location>
</feature>
<dbReference type="FunFam" id="3.30.160.60:FF:000322">
    <property type="entry name" value="GDNF-inducible zinc finger protein 1"/>
    <property type="match status" value="1"/>
</dbReference>
<dbReference type="Pfam" id="PF00096">
    <property type="entry name" value="zf-C2H2"/>
    <property type="match status" value="2"/>
</dbReference>
<dbReference type="SUPFAM" id="SSF57667">
    <property type="entry name" value="beta-beta-alpha zinc fingers"/>
    <property type="match status" value="8"/>
</dbReference>
<feature type="domain" description="C2H2-type" evidence="12">
    <location>
        <begin position="459"/>
        <end position="486"/>
    </location>
</feature>
<evidence type="ECO:0000259" key="12">
    <source>
        <dbReference type="PROSITE" id="PS50157"/>
    </source>
</evidence>
<keyword evidence="3" id="KW-0677">Repeat</keyword>
<keyword evidence="2" id="KW-0479">Metal-binding</keyword>
<comment type="caution">
    <text evidence="13">The sequence shown here is derived from an EMBL/GenBank/DDBJ whole genome shotgun (WGS) entry which is preliminary data.</text>
</comment>
<keyword evidence="6" id="KW-0805">Transcription regulation</keyword>
<evidence type="ECO:0000313" key="13">
    <source>
        <dbReference type="EMBL" id="KAK2186472.1"/>
    </source>
</evidence>
<feature type="domain" description="C2H2-type" evidence="12">
    <location>
        <begin position="965"/>
        <end position="993"/>
    </location>
</feature>
<keyword evidence="14" id="KW-1185">Reference proteome</keyword>
<dbReference type="Gene3D" id="3.30.160.60">
    <property type="entry name" value="Classic Zinc Finger"/>
    <property type="match status" value="12"/>
</dbReference>
<feature type="domain" description="C2H2-type" evidence="12">
    <location>
        <begin position="565"/>
        <end position="587"/>
    </location>
</feature>
<feature type="compositionally biased region" description="Low complexity" evidence="11">
    <location>
        <begin position="294"/>
        <end position="305"/>
    </location>
</feature>
<dbReference type="PANTHER" id="PTHR24399">
    <property type="entry name" value="ZINC FINGER AND BTB DOMAIN-CONTAINING"/>
    <property type="match status" value="1"/>
</dbReference>
<keyword evidence="8" id="KW-0804">Transcription</keyword>
<dbReference type="GO" id="GO:0008270">
    <property type="term" value="F:zinc ion binding"/>
    <property type="evidence" value="ECO:0007669"/>
    <property type="project" value="UniProtKB-KW"/>
</dbReference>
<feature type="domain" description="C2H2-type" evidence="12">
    <location>
        <begin position="486"/>
        <end position="514"/>
    </location>
</feature>
<dbReference type="InterPro" id="IPR036236">
    <property type="entry name" value="Znf_C2H2_sf"/>
</dbReference>
<evidence type="ECO:0000256" key="9">
    <source>
        <dbReference type="ARBA" id="ARBA00023242"/>
    </source>
</evidence>
<dbReference type="FunFam" id="3.30.160.60:FF:001309">
    <property type="entry name" value="Uncharacterized protein"/>
    <property type="match status" value="1"/>
</dbReference>
<proteinExistence type="predicted"/>
<gene>
    <name evidence="13" type="ORF">NP493_199g06054</name>
</gene>
<feature type="domain" description="C2H2-type" evidence="12">
    <location>
        <begin position="1050"/>
        <end position="1077"/>
    </location>
</feature>
<evidence type="ECO:0000256" key="5">
    <source>
        <dbReference type="ARBA" id="ARBA00022833"/>
    </source>
</evidence>
<keyword evidence="5" id="KW-0862">Zinc</keyword>
<keyword evidence="4 10" id="KW-0863">Zinc-finger</keyword>
<evidence type="ECO:0000256" key="3">
    <source>
        <dbReference type="ARBA" id="ARBA00022737"/>
    </source>
</evidence>
<evidence type="ECO:0000313" key="14">
    <source>
        <dbReference type="Proteomes" id="UP001209878"/>
    </source>
</evidence>
<reference evidence="13" key="1">
    <citation type="journal article" date="2023" name="Mol. Biol. Evol.">
        <title>Third-Generation Sequencing Reveals the Adaptive Role of the Epigenome in Three Deep-Sea Polychaetes.</title>
        <authorList>
            <person name="Perez M."/>
            <person name="Aroh O."/>
            <person name="Sun Y."/>
            <person name="Lan Y."/>
            <person name="Juniper S.K."/>
            <person name="Young C.R."/>
            <person name="Angers B."/>
            <person name="Qian P.Y."/>
        </authorList>
    </citation>
    <scope>NUCLEOTIDE SEQUENCE</scope>
    <source>
        <strain evidence="13">R07B-5</strain>
    </source>
</reference>
<dbReference type="FunFam" id="3.30.160.60:FF:000446">
    <property type="entry name" value="Zinc finger protein"/>
    <property type="match status" value="2"/>
</dbReference>
<evidence type="ECO:0000256" key="8">
    <source>
        <dbReference type="ARBA" id="ARBA00023163"/>
    </source>
</evidence>
<dbReference type="PROSITE" id="PS50157">
    <property type="entry name" value="ZINC_FINGER_C2H2_2"/>
    <property type="match status" value="13"/>
</dbReference>
<feature type="domain" description="C2H2-type" evidence="12">
    <location>
        <begin position="1022"/>
        <end position="1049"/>
    </location>
</feature>
<evidence type="ECO:0000256" key="6">
    <source>
        <dbReference type="ARBA" id="ARBA00023015"/>
    </source>
</evidence>
<feature type="domain" description="C2H2-type" evidence="12">
    <location>
        <begin position="994"/>
        <end position="1021"/>
    </location>
</feature>
<organism evidence="13 14">
    <name type="scientific">Ridgeia piscesae</name>
    <name type="common">Tubeworm</name>
    <dbReference type="NCBI Taxonomy" id="27915"/>
    <lineage>
        <taxon>Eukaryota</taxon>
        <taxon>Metazoa</taxon>
        <taxon>Spiralia</taxon>
        <taxon>Lophotrochozoa</taxon>
        <taxon>Annelida</taxon>
        <taxon>Polychaeta</taxon>
        <taxon>Sedentaria</taxon>
        <taxon>Canalipalpata</taxon>
        <taxon>Sabellida</taxon>
        <taxon>Siboglinidae</taxon>
        <taxon>Ridgeia</taxon>
    </lineage>
</organism>
<dbReference type="Gene3D" id="2.60.450.20">
    <property type="match status" value="1"/>
</dbReference>
<dbReference type="PANTHER" id="PTHR24399:SF70">
    <property type="entry name" value="C2H2-TYPE DOMAIN-CONTAINING PROTEIN"/>
    <property type="match status" value="1"/>
</dbReference>
<dbReference type="GO" id="GO:0000978">
    <property type="term" value="F:RNA polymerase II cis-regulatory region sequence-specific DNA binding"/>
    <property type="evidence" value="ECO:0007669"/>
    <property type="project" value="TreeGrafter"/>
</dbReference>
<comment type="subcellular location">
    <subcellularLocation>
        <location evidence="1">Nucleus</location>
    </subcellularLocation>
</comment>
<feature type="domain" description="C2H2-type" evidence="12">
    <location>
        <begin position="404"/>
        <end position="431"/>
    </location>
</feature>
<feature type="domain" description="C2H2-type" evidence="12">
    <location>
        <begin position="432"/>
        <end position="459"/>
    </location>
</feature>
<dbReference type="PROSITE" id="PS00028">
    <property type="entry name" value="ZINC_FINGER_C2H2_1"/>
    <property type="match status" value="8"/>
</dbReference>
<dbReference type="GO" id="GO:0001227">
    <property type="term" value="F:DNA-binding transcription repressor activity, RNA polymerase II-specific"/>
    <property type="evidence" value="ECO:0007669"/>
    <property type="project" value="TreeGrafter"/>
</dbReference>
<feature type="domain" description="C2H2-type" evidence="12">
    <location>
        <begin position="831"/>
        <end position="858"/>
    </location>
</feature>
<evidence type="ECO:0000256" key="1">
    <source>
        <dbReference type="ARBA" id="ARBA00004123"/>
    </source>
</evidence>
<feature type="region of interest" description="Disordered" evidence="11">
    <location>
        <begin position="668"/>
        <end position="689"/>
    </location>
</feature>
<dbReference type="InterPro" id="IPR013087">
    <property type="entry name" value="Znf_C2H2_type"/>
</dbReference>
<accession>A0AAD9P1M4</accession>
<dbReference type="GO" id="GO:0005654">
    <property type="term" value="C:nucleoplasm"/>
    <property type="evidence" value="ECO:0007669"/>
    <property type="project" value="TreeGrafter"/>
</dbReference>
<evidence type="ECO:0000256" key="2">
    <source>
        <dbReference type="ARBA" id="ARBA00022723"/>
    </source>
</evidence>
<dbReference type="SMART" id="SM00355">
    <property type="entry name" value="ZnF_C2H2"/>
    <property type="match status" value="18"/>
</dbReference>
<evidence type="ECO:0000256" key="4">
    <source>
        <dbReference type="ARBA" id="ARBA00022771"/>
    </source>
</evidence>
<keyword evidence="9" id="KW-0539">Nucleus</keyword>
<sequence>MIDTFICGSCQLAFHDIAEFLQHKNACCEETTPQQQQQIQAVLGEDGSISAVLVQSEGEGQPQNALPLEEVQGFSKETTVGAPSEVSVSGGEVLQPLQQQYKTSAGVAEASTDGNVYAVVNSSNQGDVLTWANAKIQLILSTPNSDQPKTAVTKIGGRKRGRPKKGEEKAHTAPVNIAKVEKPALPERAADGLIHCPCCKKVFRRERHFTTHKCLASSDYVDITKKELMNTDELDSDGEAEEATDADNTADFHLYSQRKNVTGTVKCEAETTGKDPAIAIEATDIGDLKGTVEPTGTQPGTATGTHEQIGNTTVTNLECNVQPQDSQSGVDSGANVKADLSLGSKGRARLPVFVEEEDKVAFEQNINVDLSQVDNMFRTLVIEQEVNENAPPPSSRTMNELSIYSCNVCEKVFMSLSHMRQHCLIHTDLRPFHCTKCEYATNTKGNLYTHMRKHTGQFYRCEKCSFKTTNKGHLVEHEATHTGHRHKCDLCHKDYNTVKSLQNHIRKYHAHTRAGRDYLAQFQLKQNKCTAVLHQCHICNRKFKKKVDCDRHLFVHNIKDNPNVYACELCNYAASRRMYLDKHFRRHRVVYFCCHCEQRFASTIRLTQHLNEVHLSDSEVVSEEEWEELFWKCIQASLYLPEPGGTVGEWDQDEASDQVDVSESAENWAGDTLGGDTPGGDTQHSDIPGGVDSEMTTCLQSQQTDISKSDETKDGLLVGNMEDAVSTSIGDCPNADSTNGVVKKASHKAANGESCKKDSKLESINSFTDIVDKNTDTVTDDSVLPDTDMTPQPDVVVGDAAASMNDIFERLGFCSMNMQVFQELRQMFGNEECEYCGRLFYSKSDHEAHIRTHTGDKPYACDQCNYRAITKENLKRHIEKEHAMMHYVCSQCSFEASNRTQLWVHQQKHKLESVTTCQICQAKFESNKRLKIHLQMKHKEISAVDMRKMLAPQRKSHGKIGRKTHKCPYCSRTFLRANSDLQKHIWIHEGVKPFKCSLCPHACRSKNNLAAHMLRHSSEKPFLCTECGKAYKSKTALRWHIRSHKDGKIFKCTKCSYEALQKSHLKRHMETHDIVKRFVCEHCDYSANTIGYLKIHYTCHHKGSQYLQNPNPPVVKQMNADTKVYRCLSCDYLFGNLSDMKRHLKIRHHIHMQDLQALEKLGGLSQVTQIMPADGDSGQASNTEEFGLQVVHMETLPPSGEETSSSAEMLQYSGPQPDMDEKTVSAVNLLQQIIDMSQQGAFGSDQPITVQSEDGQRMVVVKPETILIQHYIDDTGQQVVTTDVNQQDTLTQDGPHVMVTDDSQVIMTQDGQQVISTQDEQQVIMTQDGQQVITTQDGQQVITTQDDQQVITEQDDQQVIMTEDGQQVIMTQDGQQVIMTQDGQQIITTSPQQCQEIINISDTSVADSIVNVTYADSQHIVTTMCEEVSVVGQEVLTSDSQQVISMTTTADDIEMLPLDSH</sequence>
<dbReference type="EMBL" id="JAODUO010000199">
    <property type="protein sequence ID" value="KAK2186472.1"/>
    <property type="molecule type" value="Genomic_DNA"/>
</dbReference>
<feature type="domain" description="C2H2-type" evidence="12">
    <location>
        <begin position="534"/>
        <end position="561"/>
    </location>
</feature>
<dbReference type="Proteomes" id="UP001209878">
    <property type="component" value="Unassembled WGS sequence"/>
</dbReference>
<feature type="domain" description="C2H2-type" evidence="12">
    <location>
        <begin position="591"/>
        <end position="619"/>
    </location>
</feature>
<feature type="region of interest" description="Disordered" evidence="11">
    <location>
        <begin position="288"/>
        <end position="307"/>
    </location>
</feature>
<keyword evidence="7" id="KW-0238">DNA-binding</keyword>
<dbReference type="InterPro" id="IPR047002">
    <property type="entry name" value="Tcp10_C_sf"/>
</dbReference>
<evidence type="ECO:0000256" key="7">
    <source>
        <dbReference type="ARBA" id="ARBA00023125"/>
    </source>
</evidence>
<evidence type="ECO:0000256" key="10">
    <source>
        <dbReference type="PROSITE-ProRule" id="PRU00042"/>
    </source>
</evidence>